<dbReference type="AlphaFoldDB" id="A0A383EFZ6"/>
<evidence type="ECO:0000313" key="2">
    <source>
        <dbReference type="EMBL" id="SVE55671.1"/>
    </source>
</evidence>
<gene>
    <name evidence="2" type="ORF">METZ01_LOCUS508525</name>
</gene>
<keyword evidence="1" id="KW-1133">Transmembrane helix</keyword>
<sequence length="30" mass="3632">MEMNTQILVTAMLMEYKIYWMLSILSMTVF</sequence>
<name>A0A383EFZ6_9ZZZZ</name>
<keyword evidence="1" id="KW-0812">Transmembrane</keyword>
<evidence type="ECO:0000256" key="1">
    <source>
        <dbReference type="SAM" id="Phobius"/>
    </source>
</evidence>
<organism evidence="2">
    <name type="scientific">marine metagenome</name>
    <dbReference type="NCBI Taxonomy" id="408172"/>
    <lineage>
        <taxon>unclassified sequences</taxon>
        <taxon>metagenomes</taxon>
        <taxon>ecological metagenomes</taxon>
    </lineage>
</organism>
<dbReference type="EMBL" id="UINC01225551">
    <property type="protein sequence ID" value="SVE55671.1"/>
    <property type="molecule type" value="Genomic_DNA"/>
</dbReference>
<keyword evidence="1" id="KW-0472">Membrane</keyword>
<reference evidence="2" key="1">
    <citation type="submission" date="2018-05" db="EMBL/GenBank/DDBJ databases">
        <authorList>
            <person name="Lanie J.A."/>
            <person name="Ng W.-L."/>
            <person name="Kazmierczak K.M."/>
            <person name="Andrzejewski T.M."/>
            <person name="Davidsen T.M."/>
            <person name="Wayne K.J."/>
            <person name="Tettelin H."/>
            <person name="Glass J.I."/>
            <person name="Rusch D."/>
            <person name="Podicherti R."/>
            <person name="Tsui H.-C.T."/>
            <person name="Winkler M.E."/>
        </authorList>
    </citation>
    <scope>NUCLEOTIDE SEQUENCE</scope>
</reference>
<proteinExistence type="predicted"/>
<accession>A0A383EFZ6</accession>
<feature type="transmembrane region" description="Helical" evidence="1">
    <location>
        <begin position="7"/>
        <end position="29"/>
    </location>
</feature>
<protein>
    <submittedName>
        <fullName evidence="2">Uncharacterized protein</fullName>
    </submittedName>
</protein>